<evidence type="ECO:0000259" key="1">
    <source>
        <dbReference type="Pfam" id="PF02214"/>
    </source>
</evidence>
<protein>
    <recommendedName>
        <fullName evidence="1">Potassium channel tetramerisation-type BTB domain-containing protein</fullName>
    </recommendedName>
</protein>
<name>T0QHE9_SAPDV</name>
<dbReference type="Gene3D" id="3.30.710.10">
    <property type="entry name" value="Potassium Channel Kv1.1, Chain A"/>
    <property type="match status" value="1"/>
</dbReference>
<dbReference type="InParanoid" id="T0QHE9"/>
<dbReference type="VEuPathDB" id="FungiDB:SDRG_04983"/>
<proteinExistence type="predicted"/>
<dbReference type="SUPFAM" id="SSF54695">
    <property type="entry name" value="POZ domain"/>
    <property type="match status" value="1"/>
</dbReference>
<dbReference type="OrthoDB" id="79642at2759"/>
<feature type="domain" description="Potassium channel tetramerisation-type BTB" evidence="1">
    <location>
        <begin position="98"/>
        <end position="130"/>
    </location>
</feature>
<keyword evidence="3" id="KW-1185">Reference proteome</keyword>
<dbReference type="GeneID" id="19945710"/>
<gene>
    <name evidence="2" type="ORF">SDRG_04983</name>
</gene>
<dbReference type="EMBL" id="JH767144">
    <property type="protein sequence ID" value="EQC37379.1"/>
    <property type="molecule type" value="Genomic_DNA"/>
</dbReference>
<evidence type="ECO:0000313" key="3">
    <source>
        <dbReference type="Proteomes" id="UP000030762"/>
    </source>
</evidence>
<sequence>MVDGVSVGARWAALHASMEALLDGNDTLPPALRCFVNEMDTLVTDVVTTAEAQRQRDDELRQRETHIETQLSLLAHLTGKRCACSDVPDEPTASTTIVTLNVGGTLFMTARETLLRIPGSYFDAMLSSDHWRPNAKDNEPR</sequence>
<dbReference type="RefSeq" id="XP_008608899.1">
    <property type="nucleotide sequence ID" value="XM_008610677.1"/>
</dbReference>
<dbReference type="Pfam" id="PF02214">
    <property type="entry name" value="BTB_2"/>
    <property type="match status" value="1"/>
</dbReference>
<accession>T0QHE9</accession>
<dbReference type="InterPro" id="IPR003131">
    <property type="entry name" value="T1-type_BTB"/>
</dbReference>
<dbReference type="GO" id="GO:0051260">
    <property type="term" value="P:protein homooligomerization"/>
    <property type="evidence" value="ECO:0007669"/>
    <property type="project" value="InterPro"/>
</dbReference>
<evidence type="ECO:0000313" key="2">
    <source>
        <dbReference type="EMBL" id="EQC37379.1"/>
    </source>
</evidence>
<reference evidence="2 3" key="1">
    <citation type="submission" date="2012-04" db="EMBL/GenBank/DDBJ databases">
        <title>The Genome Sequence of Saprolegnia declina VS20.</title>
        <authorList>
            <consortium name="The Broad Institute Genome Sequencing Platform"/>
            <person name="Russ C."/>
            <person name="Nusbaum C."/>
            <person name="Tyler B."/>
            <person name="van West P."/>
            <person name="Dieguez-Uribeondo J."/>
            <person name="de Bruijn I."/>
            <person name="Tripathy S."/>
            <person name="Jiang R."/>
            <person name="Young S.K."/>
            <person name="Zeng Q."/>
            <person name="Gargeya S."/>
            <person name="Fitzgerald M."/>
            <person name="Haas B."/>
            <person name="Abouelleil A."/>
            <person name="Alvarado L."/>
            <person name="Arachchi H.M."/>
            <person name="Berlin A."/>
            <person name="Chapman S.B."/>
            <person name="Goldberg J."/>
            <person name="Griggs A."/>
            <person name="Gujja S."/>
            <person name="Hansen M."/>
            <person name="Howarth C."/>
            <person name="Imamovic A."/>
            <person name="Larimer J."/>
            <person name="McCowen C."/>
            <person name="Montmayeur A."/>
            <person name="Murphy C."/>
            <person name="Neiman D."/>
            <person name="Pearson M."/>
            <person name="Priest M."/>
            <person name="Roberts A."/>
            <person name="Saif S."/>
            <person name="Shea T."/>
            <person name="Sisk P."/>
            <person name="Sykes S."/>
            <person name="Wortman J."/>
            <person name="Nusbaum C."/>
            <person name="Birren B."/>
        </authorList>
    </citation>
    <scope>NUCLEOTIDE SEQUENCE [LARGE SCALE GENOMIC DNA]</scope>
    <source>
        <strain evidence="2 3">VS20</strain>
    </source>
</reference>
<dbReference type="AlphaFoldDB" id="T0QHE9"/>
<dbReference type="InterPro" id="IPR011333">
    <property type="entry name" value="SKP1/BTB/POZ_sf"/>
</dbReference>
<dbReference type="Proteomes" id="UP000030762">
    <property type="component" value="Unassembled WGS sequence"/>
</dbReference>
<organism evidence="2 3">
    <name type="scientific">Saprolegnia diclina (strain VS20)</name>
    <dbReference type="NCBI Taxonomy" id="1156394"/>
    <lineage>
        <taxon>Eukaryota</taxon>
        <taxon>Sar</taxon>
        <taxon>Stramenopiles</taxon>
        <taxon>Oomycota</taxon>
        <taxon>Saprolegniomycetes</taxon>
        <taxon>Saprolegniales</taxon>
        <taxon>Saprolegniaceae</taxon>
        <taxon>Saprolegnia</taxon>
    </lineage>
</organism>